<dbReference type="Proteomes" id="UP000827092">
    <property type="component" value="Unassembled WGS sequence"/>
</dbReference>
<reference evidence="1 2" key="1">
    <citation type="journal article" date="2022" name="Nat. Ecol. Evol.">
        <title>A masculinizing supergene underlies an exaggerated male reproductive morph in a spider.</title>
        <authorList>
            <person name="Hendrickx F."/>
            <person name="De Corte Z."/>
            <person name="Sonet G."/>
            <person name="Van Belleghem S.M."/>
            <person name="Kostlbacher S."/>
            <person name="Vangestel C."/>
        </authorList>
    </citation>
    <scope>NUCLEOTIDE SEQUENCE [LARGE SCALE GENOMIC DNA]</scope>
    <source>
        <strain evidence="1">W744_W776</strain>
    </source>
</reference>
<accession>A0AAV6VF58</accession>
<gene>
    <name evidence="1" type="ORF">JTE90_003141</name>
</gene>
<evidence type="ECO:0000313" key="1">
    <source>
        <dbReference type="EMBL" id="KAG8194672.1"/>
    </source>
</evidence>
<dbReference type="AlphaFoldDB" id="A0AAV6VF58"/>
<keyword evidence="2" id="KW-1185">Reference proteome</keyword>
<sequence>MVSFSRLRFFSSPSSHVFSPIDPRDGERVISSAIPINNLIPQYKERGGPATCVISLTLVNLPAEGDR</sequence>
<proteinExistence type="predicted"/>
<comment type="caution">
    <text evidence="1">The sequence shown here is derived from an EMBL/GenBank/DDBJ whole genome shotgun (WGS) entry which is preliminary data.</text>
</comment>
<evidence type="ECO:0000313" key="2">
    <source>
        <dbReference type="Proteomes" id="UP000827092"/>
    </source>
</evidence>
<name>A0AAV6VF58_9ARAC</name>
<organism evidence="1 2">
    <name type="scientific">Oedothorax gibbosus</name>
    <dbReference type="NCBI Taxonomy" id="931172"/>
    <lineage>
        <taxon>Eukaryota</taxon>
        <taxon>Metazoa</taxon>
        <taxon>Ecdysozoa</taxon>
        <taxon>Arthropoda</taxon>
        <taxon>Chelicerata</taxon>
        <taxon>Arachnida</taxon>
        <taxon>Araneae</taxon>
        <taxon>Araneomorphae</taxon>
        <taxon>Entelegynae</taxon>
        <taxon>Araneoidea</taxon>
        <taxon>Linyphiidae</taxon>
        <taxon>Erigoninae</taxon>
        <taxon>Oedothorax</taxon>
    </lineage>
</organism>
<protein>
    <submittedName>
        <fullName evidence="1">Uncharacterized protein</fullName>
    </submittedName>
</protein>
<dbReference type="EMBL" id="JAFNEN010000101">
    <property type="protein sequence ID" value="KAG8194672.1"/>
    <property type="molecule type" value="Genomic_DNA"/>
</dbReference>